<dbReference type="InterPro" id="IPR003251">
    <property type="entry name" value="Rr_diiron-bd_dom"/>
</dbReference>
<protein>
    <recommendedName>
        <fullName evidence="1">Rubrerythrin diiron-binding domain-containing protein</fullName>
    </recommendedName>
</protein>
<proteinExistence type="predicted"/>
<keyword evidence="3" id="KW-1185">Reference proteome</keyword>
<evidence type="ECO:0000313" key="3">
    <source>
        <dbReference type="Proteomes" id="UP000677436"/>
    </source>
</evidence>
<evidence type="ECO:0000259" key="1">
    <source>
        <dbReference type="Pfam" id="PF02915"/>
    </source>
</evidence>
<gene>
    <name evidence="2" type="ORF">JIR001_16930</name>
</gene>
<dbReference type="KEGG" id="pabs:JIR001_16930"/>
<dbReference type="SUPFAM" id="SSF47240">
    <property type="entry name" value="Ferritin-like"/>
    <property type="match status" value="1"/>
</dbReference>
<dbReference type="Gene3D" id="1.20.5.420">
    <property type="entry name" value="Immunoglobulin FC, subunit C"/>
    <property type="match status" value="1"/>
</dbReference>
<sequence>MYPYVYHPSIWHPRSMRAYTLGEWGSSGEDPTLIQDIAKAISGQYNAISCYEKLARLAPTEEERRQIMEIRQDEINHYREFCQIYIRLTGKQPQITAEPCPDDYQEGLEFALKDEQKTVDFYLDIADKTRDPSIKKAFTRAAHDEQNHAVWFLYFWTKHGRCRCKQT</sequence>
<dbReference type="AlphaFoldDB" id="A0A8D5UHB3"/>
<reference evidence="2" key="1">
    <citation type="journal article" date="2013" name="Int. J. Syst. Evol. Microbiol.">
        <title>Polycladomyces abyssicola gen. nov., sp. nov., a thermophilic filamentous bacterium isolated from hemipelagic sediment.</title>
        <authorList>
            <person name="Tsubouchi T."/>
            <person name="Shimane Y."/>
            <person name="Mori K."/>
            <person name="Usui K."/>
            <person name="Hiraki T."/>
            <person name="Tame A."/>
            <person name="Uematsu K."/>
            <person name="Maruyama T."/>
            <person name="Hatada Y."/>
        </authorList>
    </citation>
    <scope>NUCLEOTIDE SEQUENCE</scope>
    <source>
        <strain evidence="2">JIR-001</strain>
    </source>
</reference>
<reference evidence="2" key="2">
    <citation type="journal article" date="2021" name="Microbiol. Resour. Announc.">
        <title>Complete Genome Sequence of Polycladomyces abyssicola JIR-001T, Isolated from Hemipelagic Sediment in Deep Seawater.</title>
        <authorList>
            <person name="Tsubouchi T."/>
            <person name="Kaneko Y."/>
        </authorList>
    </citation>
    <scope>NUCLEOTIDE SEQUENCE</scope>
    <source>
        <strain evidence="2">JIR-001</strain>
    </source>
</reference>
<dbReference type="EMBL" id="AP024601">
    <property type="protein sequence ID" value="BCU81910.1"/>
    <property type="molecule type" value="Genomic_DNA"/>
</dbReference>
<dbReference type="Gene3D" id="6.10.140.1960">
    <property type="match status" value="1"/>
</dbReference>
<dbReference type="InterPro" id="IPR009078">
    <property type="entry name" value="Ferritin-like_SF"/>
</dbReference>
<accession>A0A8D5UHB3</accession>
<name>A0A8D5UHB3_9BACL</name>
<dbReference type="Proteomes" id="UP000677436">
    <property type="component" value="Chromosome"/>
</dbReference>
<dbReference type="GO" id="GO:0016491">
    <property type="term" value="F:oxidoreductase activity"/>
    <property type="evidence" value="ECO:0007669"/>
    <property type="project" value="InterPro"/>
</dbReference>
<dbReference type="GO" id="GO:0046872">
    <property type="term" value="F:metal ion binding"/>
    <property type="evidence" value="ECO:0007669"/>
    <property type="project" value="InterPro"/>
</dbReference>
<organism evidence="2 3">
    <name type="scientific">Polycladomyces abyssicola</name>
    <dbReference type="NCBI Taxonomy" id="1125966"/>
    <lineage>
        <taxon>Bacteria</taxon>
        <taxon>Bacillati</taxon>
        <taxon>Bacillota</taxon>
        <taxon>Bacilli</taxon>
        <taxon>Bacillales</taxon>
        <taxon>Thermoactinomycetaceae</taxon>
        <taxon>Polycladomyces</taxon>
    </lineage>
</organism>
<dbReference type="Pfam" id="PF02915">
    <property type="entry name" value="Rubrerythrin"/>
    <property type="match status" value="1"/>
</dbReference>
<dbReference type="CDD" id="cd00657">
    <property type="entry name" value="Ferritin_like"/>
    <property type="match status" value="1"/>
</dbReference>
<feature type="domain" description="Rubrerythrin diiron-binding" evidence="1">
    <location>
        <begin position="107"/>
        <end position="156"/>
    </location>
</feature>
<evidence type="ECO:0000313" key="2">
    <source>
        <dbReference type="EMBL" id="BCU81910.1"/>
    </source>
</evidence>